<feature type="compositionally biased region" description="Basic and acidic residues" evidence="1">
    <location>
        <begin position="635"/>
        <end position="660"/>
    </location>
</feature>
<dbReference type="EMBL" id="CP108110">
    <property type="protein sequence ID" value="WUQ88567.1"/>
    <property type="molecule type" value="Genomic_DNA"/>
</dbReference>
<dbReference type="InterPro" id="IPR011749">
    <property type="entry name" value="CHP02243"/>
</dbReference>
<feature type="region of interest" description="Disordered" evidence="1">
    <location>
        <begin position="626"/>
        <end position="677"/>
    </location>
</feature>
<sequence length="948" mass="102673">MTAAAVRDDGQRRAAVRAAGLAGIEGISVEGDRRTLTVLFFGKLPDRLDRHSFRVEGGRRGDGIRVLSVTRTADPEHPDAPANCLTLELDRPGDACAYRLHVLGPGFDRCYDRMEFSFRQGDPEPAAPAPAQEAGRLPSPPAPAVDYLAKDYASFRRLLLERLALTMPEWTERHASDLGVTLVELLAHVGDQLSYHQDAVATEAYLDTARLRTSVRRHARLVDYPMHDGCAARTFVCVETSRQLTLRPDDLAFTALPPGGTPRTGASIPAELLTAGPWPVYRPLERRDIVLRPEHNSIRLWTWGDQECCLPAGTTRATLLDQPPSAGEDRPLRLAPGDVIVFEENLDPETGTEADRNPAHRQAVRLTEVTRVVDTLYDTKVLDVAWADEDSLAFPLHVTTWRGPQGGPRDTVVARGNTVLVEHGIENTWGLGSHPERVEGPAGRTHRTDCPDPAAPRATRPFVAALRGARITRSAPYPRPADVTAGQSRQLLRLASRARDRVEAMHRSGAPLSAADHAYLLTLFGPGRLGRTLEGEGPRPALGALLSRFDEYLAPKVRRLETLARRSRSGYVLDRADIGWELAQSWGEEAARSIDPDNPALHGPASATLRPDPREALPAVQIRVAGTDGGTDTWTPRRDLLASGPRDRHMVGETDDEGRLSLRFGNGRTGAAPPPGRTLLATYRTGNGRAGNVGSEAVNRIASGSTLLDAVLRVRNPIPATGGTDPEPVAQVRLAAPRGPFRTLLRAVTAEDYETLAARHPGVQRAAATLRWTGSWYEADVALDAEGTSELPRGLSEDVRLTLHRFRRIGHDVVTGPAVRVPLDVALRVLVDPDHIAGDVRQALLRALRPGPQPGGGLGFFDPGVLTFGTPVRASTLVAVAAGVPGVRHTEVTRLRRLHPLRSGSGSPGPDVPPSGLLRLSPLEIARLDGDSTRPENGWLTLDLRGGR</sequence>
<reference evidence="2" key="1">
    <citation type="submission" date="2022-10" db="EMBL/GenBank/DDBJ databases">
        <title>The complete genomes of actinobacterial strains from the NBC collection.</title>
        <authorList>
            <person name="Joergensen T.S."/>
            <person name="Alvarez Arevalo M."/>
            <person name="Sterndorff E.B."/>
            <person name="Faurdal D."/>
            <person name="Vuksanovic O."/>
            <person name="Mourched A.-S."/>
            <person name="Charusanti P."/>
            <person name="Shaw S."/>
            <person name="Blin K."/>
            <person name="Weber T."/>
        </authorList>
    </citation>
    <scope>NUCLEOTIDE SEQUENCE</scope>
    <source>
        <strain evidence="2">NBC_00222</strain>
    </source>
</reference>
<proteinExistence type="predicted"/>
<dbReference type="RefSeq" id="WP_328959114.1">
    <property type="nucleotide sequence ID" value="NZ_CP108110.1"/>
</dbReference>
<gene>
    <name evidence="2" type="ORF">OHA16_39590</name>
</gene>
<accession>A0ABZ1UBM4</accession>
<dbReference type="Proteomes" id="UP001432222">
    <property type="component" value="Chromosome"/>
</dbReference>
<evidence type="ECO:0000256" key="1">
    <source>
        <dbReference type="SAM" id="MobiDB-lite"/>
    </source>
</evidence>
<keyword evidence="3" id="KW-1185">Reference proteome</keyword>
<evidence type="ECO:0000313" key="2">
    <source>
        <dbReference type="EMBL" id="WUQ88567.1"/>
    </source>
</evidence>
<name>A0ABZ1UBM4_9ACTN</name>
<evidence type="ECO:0000313" key="3">
    <source>
        <dbReference type="Proteomes" id="UP001432222"/>
    </source>
</evidence>
<feature type="region of interest" description="Disordered" evidence="1">
    <location>
        <begin position="430"/>
        <end position="457"/>
    </location>
</feature>
<dbReference type="NCBIfam" id="TIGR02243">
    <property type="entry name" value="putative baseplate assembly protein"/>
    <property type="match status" value="1"/>
</dbReference>
<organism evidence="2 3">
    <name type="scientific">Kitasatospora purpeofusca</name>
    <dbReference type="NCBI Taxonomy" id="67352"/>
    <lineage>
        <taxon>Bacteria</taxon>
        <taxon>Bacillati</taxon>
        <taxon>Actinomycetota</taxon>
        <taxon>Actinomycetes</taxon>
        <taxon>Kitasatosporales</taxon>
        <taxon>Streptomycetaceae</taxon>
        <taxon>Kitasatospora</taxon>
    </lineage>
</organism>
<feature type="region of interest" description="Disordered" evidence="1">
    <location>
        <begin position="121"/>
        <end position="140"/>
    </location>
</feature>
<protein>
    <submittedName>
        <fullName evidence="2">Baseplate assembly protein</fullName>
    </submittedName>
</protein>